<comment type="caution">
    <text evidence="4">The sequence shown here is derived from an EMBL/GenBank/DDBJ whole genome shotgun (WGS) entry which is preliminary data.</text>
</comment>
<gene>
    <name evidence="4" type="ORF">MON41_24015</name>
</gene>
<dbReference type="Pfam" id="PF13673">
    <property type="entry name" value="Acetyltransf_10"/>
    <property type="match status" value="1"/>
</dbReference>
<dbReference type="InterPro" id="IPR016181">
    <property type="entry name" value="Acyl_CoA_acyltransferase"/>
</dbReference>
<dbReference type="InterPro" id="IPR000182">
    <property type="entry name" value="GNAT_dom"/>
</dbReference>
<organism evidence="4 5">
    <name type="scientific">Teichococcus vastitatis</name>
    <dbReference type="NCBI Taxonomy" id="2307076"/>
    <lineage>
        <taxon>Bacteria</taxon>
        <taxon>Pseudomonadati</taxon>
        <taxon>Pseudomonadota</taxon>
        <taxon>Alphaproteobacteria</taxon>
        <taxon>Acetobacterales</taxon>
        <taxon>Roseomonadaceae</taxon>
        <taxon>Roseomonas</taxon>
    </lineage>
</organism>
<evidence type="ECO:0000313" key="5">
    <source>
        <dbReference type="Proteomes" id="UP001201985"/>
    </source>
</evidence>
<dbReference type="SUPFAM" id="SSF55729">
    <property type="entry name" value="Acyl-CoA N-acyltransferases (Nat)"/>
    <property type="match status" value="1"/>
</dbReference>
<accession>A0ABS9WBM5</accession>
<keyword evidence="1 4" id="KW-0808">Transferase</keyword>
<proteinExistence type="predicted"/>
<dbReference type="CDD" id="cd04301">
    <property type="entry name" value="NAT_SF"/>
    <property type="match status" value="1"/>
</dbReference>
<sequence>MTTTPTTPPAIFRATDPASVEACMAIRMEVFVREQNVPAEIEIDEHDATALHFLALREGAPAATARVLLKDGGATAKIGRVAVRQSARGTGLGAALMRAVEADPALAGVRRFVLEAQTHAILFYEKLGYAAEGGEFLDAGIPHRFMSKPR</sequence>
<dbReference type="Gene3D" id="3.40.630.30">
    <property type="match status" value="1"/>
</dbReference>
<protein>
    <submittedName>
        <fullName evidence="4">GNAT family N-acetyltransferase</fullName>
        <ecNumber evidence="4">2.3.1.-</ecNumber>
    </submittedName>
</protein>
<name>A0ABS9WBM5_9PROT</name>
<dbReference type="Proteomes" id="UP001201985">
    <property type="component" value="Unassembled WGS sequence"/>
</dbReference>
<dbReference type="GO" id="GO:0016746">
    <property type="term" value="F:acyltransferase activity"/>
    <property type="evidence" value="ECO:0007669"/>
    <property type="project" value="UniProtKB-KW"/>
</dbReference>
<keyword evidence="5" id="KW-1185">Reference proteome</keyword>
<evidence type="ECO:0000256" key="1">
    <source>
        <dbReference type="ARBA" id="ARBA00022679"/>
    </source>
</evidence>
<dbReference type="RefSeq" id="WP_120007148.1">
    <property type="nucleotide sequence ID" value="NZ_JALBUU010000125.1"/>
</dbReference>
<dbReference type="EC" id="2.3.1.-" evidence="4"/>
<dbReference type="InterPro" id="IPR050832">
    <property type="entry name" value="Bact_Acetyltransf"/>
</dbReference>
<reference evidence="4 5" key="1">
    <citation type="submission" date="2022-03" db="EMBL/GenBank/DDBJ databases">
        <title>Complete genome analysis of Roseomonas KG 17.1 : a prolific producer of plant growth promoters.</title>
        <authorList>
            <person name="Saadouli I."/>
            <person name="Najjari A."/>
            <person name="Mosbah A."/>
            <person name="Ouzari H.I."/>
        </authorList>
    </citation>
    <scope>NUCLEOTIDE SEQUENCE [LARGE SCALE GENOMIC DNA]</scope>
    <source>
        <strain evidence="4 5">KG17-1</strain>
    </source>
</reference>
<evidence type="ECO:0000256" key="2">
    <source>
        <dbReference type="ARBA" id="ARBA00023315"/>
    </source>
</evidence>
<evidence type="ECO:0000259" key="3">
    <source>
        <dbReference type="PROSITE" id="PS51186"/>
    </source>
</evidence>
<dbReference type="PROSITE" id="PS51186">
    <property type="entry name" value="GNAT"/>
    <property type="match status" value="1"/>
</dbReference>
<dbReference type="EMBL" id="JALBUU010000125">
    <property type="protein sequence ID" value="MCI0756706.1"/>
    <property type="molecule type" value="Genomic_DNA"/>
</dbReference>
<dbReference type="PANTHER" id="PTHR43877:SF2">
    <property type="entry name" value="AMINOALKYLPHOSPHONATE N-ACETYLTRANSFERASE-RELATED"/>
    <property type="match status" value="1"/>
</dbReference>
<evidence type="ECO:0000313" key="4">
    <source>
        <dbReference type="EMBL" id="MCI0756706.1"/>
    </source>
</evidence>
<feature type="domain" description="N-acetyltransferase" evidence="3">
    <location>
        <begin position="10"/>
        <end position="150"/>
    </location>
</feature>
<keyword evidence="2 4" id="KW-0012">Acyltransferase</keyword>
<dbReference type="PANTHER" id="PTHR43877">
    <property type="entry name" value="AMINOALKYLPHOSPHONATE N-ACETYLTRANSFERASE-RELATED-RELATED"/>
    <property type="match status" value="1"/>
</dbReference>